<dbReference type="Pfam" id="PF00557">
    <property type="entry name" value="Peptidase_M24"/>
    <property type="match status" value="1"/>
</dbReference>
<dbReference type="GO" id="GO:0046872">
    <property type="term" value="F:metal ion binding"/>
    <property type="evidence" value="ECO:0007669"/>
    <property type="project" value="UniProtKB-KW"/>
</dbReference>
<organism evidence="5 6">
    <name type="scientific">Zongyangia hominis</name>
    <dbReference type="NCBI Taxonomy" id="2763677"/>
    <lineage>
        <taxon>Bacteria</taxon>
        <taxon>Bacillati</taxon>
        <taxon>Bacillota</taxon>
        <taxon>Clostridia</taxon>
        <taxon>Eubacteriales</taxon>
        <taxon>Oscillospiraceae</taxon>
        <taxon>Zongyangia</taxon>
    </lineage>
</organism>
<keyword evidence="5" id="KW-0645">Protease</keyword>
<dbReference type="InterPro" id="IPR001714">
    <property type="entry name" value="Pept_M24_MAP"/>
</dbReference>
<dbReference type="GO" id="GO:0008235">
    <property type="term" value="F:metalloexopeptidase activity"/>
    <property type="evidence" value="ECO:0007669"/>
    <property type="project" value="UniProtKB-ARBA"/>
</dbReference>
<evidence type="ECO:0000256" key="1">
    <source>
        <dbReference type="ARBA" id="ARBA00022723"/>
    </source>
</evidence>
<dbReference type="InterPro" id="IPR029149">
    <property type="entry name" value="Creatin/AminoP/Spt16_N"/>
</dbReference>
<reference evidence="5" key="1">
    <citation type="submission" date="2020-08" db="EMBL/GenBank/DDBJ databases">
        <title>Genome public.</title>
        <authorList>
            <person name="Liu C."/>
            <person name="Sun Q."/>
        </authorList>
    </citation>
    <scope>NUCLEOTIDE SEQUENCE</scope>
    <source>
        <strain evidence="5">NSJ-54</strain>
    </source>
</reference>
<evidence type="ECO:0000313" key="6">
    <source>
        <dbReference type="Proteomes" id="UP000660861"/>
    </source>
</evidence>
<dbReference type="Pfam" id="PF01321">
    <property type="entry name" value="Creatinase_N"/>
    <property type="match status" value="1"/>
</dbReference>
<evidence type="ECO:0000256" key="2">
    <source>
        <dbReference type="ARBA" id="ARBA00022801"/>
    </source>
</evidence>
<comment type="caution">
    <text evidence="5">The sequence shown here is derived from an EMBL/GenBank/DDBJ whole genome shotgun (WGS) entry which is preliminary data.</text>
</comment>
<dbReference type="EMBL" id="JACRTC010000001">
    <property type="protein sequence ID" value="MBC8569363.1"/>
    <property type="molecule type" value="Genomic_DNA"/>
</dbReference>
<gene>
    <name evidence="5" type="ORF">H8709_00775</name>
</gene>
<dbReference type="Gene3D" id="3.40.350.10">
    <property type="entry name" value="Creatinase/prolidase N-terminal domain"/>
    <property type="match status" value="1"/>
</dbReference>
<evidence type="ECO:0000313" key="5">
    <source>
        <dbReference type="EMBL" id="MBC8569363.1"/>
    </source>
</evidence>
<keyword evidence="2" id="KW-0378">Hydrolase</keyword>
<proteinExistence type="predicted"/>
<dbReference type="InterPro" id="IPR001131">
    <property type="entry name" value="Peptidase_M24B_aminopep-P_CS"/>
</dbReference>
<feature type="domain" description="Creatinase N-terminal" evidence="4">
    <location>
        <begin position="6"/>
        <end position="121"/>
    </location>
</feature>
<dbReference type="PRINTS" id="PR00599">
    <property type="entry name" value="MAPEPTIDASE"/>
</dbReference>
<dbReference type="PROSITE" id="PS00491">
    <property type="entry name" value="PROLINE_PEPTIDASE"/>
    <property type="match status" value="1"/>
</dbReference>
<keyword evidence="1" id="KW-0479">Metal-binding</keyword>
<dbReference type="PANTHER" id="PTHR46112:SF3">
    <property type="entry name" value="AMINOPEPTIDASE YPDF"/>
    <property type="match status" value="1"/>
</dbReference>
<protein>
    <submittedName>
        <fullName evidence="5">Aminopeptidase P family protein</fullName>
    </submittedName>
</protein>
<feature type="domain" description="Peptidase M24" evidence="3">
    <location>
        <begin position="130"/>
        <end position="332"/>
    </location>
</feature>
<keyword evidence="6" id="KW-1185">Reference proteome</keyword>
<name>A0A926EAB4_9FIRM</name>
<dbReference type="InterPro" id="IPR000994">
    <property type="entry name" value="Pept_M24"/>
</dbReference>
<dbReference type="InterPro" id="IPR050659">
    <property type="entry name" value="Peptidase_M24B"/>
</dbReference>
<accession>A0A926EAB4</accession>
<dbReference type="SUPFAM" id="SSF53092">
    <property type="entry name" value="Creatinase/prolidase N-terminal domain"/>
    <property type="match status" value="1"/>
</dbReference>
<dbReference type="InterPro" id="IPR000587">
    <property type="entry name" value="Creatinase_N"/>
</dbReference>
<sequence>MRHLPEGIDAALITSPENRQYLTGMHSSAGVVVVTRNQSYFLIDFRYIEAARERVRGMEVVLLEKMQRQLSEIFARHGVERVGVEESFMSLSDFASYQKSFPTLEFVEKSGVSGVLSALRMRKDEGELRCIRQAQEITDAGFAHILDYICPGRTERDIALELEFFMRRMGSEGTAFDFIVVSGKNSSLPHGVPTGKAVEKGDFVTMDFGGVVDGYRSDMTRTVAVGEIDDEQRRVYDTTLSAQLAALSAIKAGESCAKIDKIARDIIDGAGYQGCFGHGLGHSVGLFIHEEPRLSPGCQAVLEPGVLMTVEPGIYLEGRFGVRIEDLVVVREDGAENLTKSPKKLIVL</sequence>
<dbReference type="PANTHER" id="PTHR46112">
    <property type="entry name" value="AMINOPEPTIDASE"/>
    <property type="match status" value="1"/>
</dbReference>
<dbReference type="CDD" id="cd01092">
    <property type="entry name" value="APP-like"/>
    <property type="match status" value="1"/>
</dbReference>
<dbReference type="Proteomes" id="UP000660861">
    <property type="component" value="Unassembled WGS sequence"/>
</dbReference>
<evidence type="ECO:0000259" key="4">
    <source>
        <dbReference type="Pfam" id="PF01321"/>
    </source>
</evidence>
<dbReference type="AlphaFoldDB" id="A0A926EAB4"/>
<evidence type="ECO:0000259" key="3">
    <source>
        <dbReference type="Pfam" id="PF00557"/>
    </source>
</evidence>
<keyword evidence="5" id="KW-0031">Aminopeptidase</keyword>
<dbReference type="InterPro" id="IPR036005">
    <property type="entry name" value="Creatinase/aminopeptidase-like"/>
</dbReference>
<dbReference type="SUPFAM" id="SSF55920">
    <property type="entry name" value="Creatinase/aminopeptidase"/>
    <property type="match status" value="1"/>
</dbReference>
<dbReference type="Gene3D" id="3.90.230.10">
    <property type="entry name" value="Creatinase/methionine aminopeptidase superfamily"/>
    <property type="match status" value="1"/>
</dbReference>
<dbReference type="GO" id="GO:0004177">
    <property type="term" value="F:aminopeptidase activity"/>
    <property type="evidence" value="ECO:0007669"/>
    <property type="project" value="UniProtKB-KW"/>
</dbReference>